<sequence>MKAQRQRNENLRVLVASRLHSTIVTRDRVEWRRYWCRSSLLMDNGTTDDRATMHFVLLILLIGLTETFTPPHPLLNIIDTSSNQVMENVQKQPLSEYVLQYVVDPLINTTGQEKQEIVTLVDNAINGQYASTNITTFEQLLEFIQKEAPNFFGNLSVMYNAFIQKVKALNNEANEFLEKWMDEWAKTVISIIKNNNRHEIFDFYRQFFAAAKNLSESAVNSLKYQFPDYADIWAQCDQLRELAESLANRTDTSGDCSPCKQFQHRIRW</sequence>
<evidence type="ECO:0000256" key="2">
    <source>
        <dbReference type="ARBA" id="ARBA00006648"/>
    </source>
</evidence>
<dbReference type="GO" id="GO:0008289">
    <property type="term" value="F:lipid binding"/>
    <property type="evidence" value="ECO:0007669"/>
    <property type="project" value="UniProtKB-KW"/>
</dbReference>
<dbReference type="Gene3D" id="1.20.120.1100">
    <property type="match status" value="1"/>
</dbReference>
<reference evidence="7 8" key="1">
    <citation type="submission" date="2019-10" db="EMBL/GenBank/DDBJ databases">
        <title>Assembly and Annotation for the nematode Trichostrongylus colubriformis.</title>
        <authorList>
            <person name="Martin J."/>
        </authorList>
    </citation>
    <scope>NUCLEOTIDE SEQUENCE [LARGE SCALE GENOMIC DNA]</scope>
    <source>
        <strain evidence="7">G859</strain>
        <tissue evidence="7">Whole worm</tissue>
    </source>
</reference>
<keyword evidence="5" id="KW-0175">Coiled coil</keyword>
<evidence type="ECO:0000313" key="8">
    <source>
        <dbReference type="Proteomes" id="UP001331761"/>
    </source>
</evidence>
<keyword evidence="6" id="KW-0446">Lipid-binding</keyword>
<dbReference type="GO" id="GO:0005576">
    <property type="term" value="C:extracellular region"/>
    <property type="evidence" value="ECO:0007669"/>
    <property type="project" value="UniProtKB-SubCell"/>
</dbReference>
<evidence type="ECO:0000256" key="3">
    <source>
        <dbReference type="ARBA" id="ARBA00022525"/>
    </source>
</evidence>
<evidence type="ECO:0000256" key="5">
    <source>
        <dbReference type="ARBA" id="ARBA00023054"/>
    </source>
</evidence>
<evidence type="ECO:0000256" key="6">
    <source>
        <dbReference type="ARBA" id="ARBA00023121"/>
    </source>
</evidence>
<proteinExistence type="inferred from homology"/>
<keyword evidence="3" id="KW-0964">Secreted</keyword>
<keyword evidence="4" id="KW-0732">Signal</keyword>
<comment type="subcellular location">
    <subcellularLocation>
        <location evidence="1">Secreted</location>
    </subcellularLocation>
</comment>
<comment type="similarity">
    <text evidence="2">Belongs to the fatty-acid and retinol-binding protein (FARBP) family.</text>
</comment>
<keyword evidence="8" id="KW-1185">Reference proteome</keyword>
<dbReference type="Pfam" id="PF05823">
    <property type="entry name" value="Gp-FAR-1"/>
    <property type="match status" value="1"/>
</dbReference>
<dbReference type="InterPro" id="IPR008632">
    <property type="entry name" value="Gp-FAR-1"/>
</dbReference>
<dbReference type="Proteomes" id="UP001331761">
    <property type="component" value="Unassembled WGS sequence"/>
</dbReference>
<evidence type="ECO:0000256" key="4">
    <source>
        <dbReference type="ARBA" id="ARBA00022729"/>
    </source>
</evidence>
<accession>A0AAN8J220</accession>
<protein>
    <submittedName>
        <fullName evidence="7">Uncharacterized protein</fullName>
    </submittedName>
</protein>
<evidence type="ECO:0000256" key="1">
    <source>
        <dbReference type="ARBA" id="ARBA00004613"/>
    </source>
</evidence>
<name>A0AAN8J220_TRICO</name>
<dbReference type="AlphaFoldDB" id="A0AAN8J220"/>
<dbReference type="EMBL" id="WIXE01010081">
    <property type="protein sequence ID" value="KAK5977899.1"/>
    <property type="molecule type" value="Genomic_DNA"/>
</dbReference>
<organism evidence="7 8">
    <name type="scientific">Trichostrongylus colubriformis</name>
    <name type="common">Black scour worm</name>
    <dbReference type="NCBI Taxonomy" id="6319"/>
    <lineage>
        <taxon>Eukaryota</taxon>
        <taxon>Metazoa</taxon>
        <taxon>Ecdysozoa</taxon>
        <taxon>Nematoda</taxon>
        <taxon>Chromadorea</taxon>
        <taxon>Rhabditida</taxon>
        <taxon>Rhabditina</taxon>
        <taxon>Rhabditomorpha</taxon>
        <taxon>Strongyloidea</taxon>
        <taxon>Trichostrongylidae</taxon>
        <taxon>Trichostrongylus</taxon>
    </lineage>
</organism>
<comment type="caution">
    <text evidence="7">The sequence shown here is derived from an EMBL/GenBank/DDBJ whole genome shotgun (WGS) entry which is preliminary data.</text>
</comment>
<gene>
    <name evidence="7" type="ORF">GCK32_005460</name>
</gene>
<evidence type="ECO:0000313" key="7">
    <source>
        <dbReference type="EMBL" id="KAK5977899.1"/>
    </source>
</evidence>